<accession>A0A7S4AD16</accession>
<feature type="domain" description="GTP cyclohydrolase II" evidence="16">
    <location>
        <begin position="179"/>
        <end position="356"/>
    </location>
</feature>
<comment type="pathway">
    <text evidence="3">Cofactor biosynthesis; riboflavin biosynthesis.</text>
</comment>
<dbReference type="InterPro" id="IPR017945">
    <property type="entry name" value="DHBP_synth_RibB-like_a/b_dom"/>
</dbReference>
<feature type="region of interest" description="Disordered" evidence="15">
    <location>
        <begin position="1"/>
        <end position="26"/>
    </location>
</feature>
<dbReference type="CDD" id="cd00641">
    <property type="entry name" value="GTP_cyclohydro2"/>
    <property type="match status" value="1"/>
</dbReference>
<evidence type="ECO:0000256" key="10">
    <source>
        <dbReference type="ARBA" id="ARBA00022842"/>
    </source>
</evidence>
<protein>
    <recommendedName>
        <fullName evidence="5">GTP cyclohydrolase II</fullName>
        <ecNumber evidence="5">3.5.4.25</ecNumber>
    </recommendedName>
</protein>
<dbReference type="NCBIfam" id="NF001591">
    <property type="entry name" value="PRK00393.1"/>
    <property type="match status" value="1"/>
</dbReference>
<dbReference type="AlphaFoldDB" id="A0A7S4AD16"/>
<dbReference type="InterPro" id="IPR000422">
    <property type="entry name" value="DHBP_synthase_RibB"/>
</dbReference>
<feature type="compositionally biased region" description="Low complexity" evidence="15">
    <location>
        <begin position="1"/>
        <end position="15"/>
    </location>
</feature>
<dbReference type="SUPFAM" id="SSF55821">
    <property type="entry name" value="YrdC/RibB"/>
    <property type="match status" value="1"/>
</dbReference>
<dbReference type="Pfam" id="PF00926">
    <property type="entry name" value="DHBP_synthase"/>
    <property type="match status" value="1"/>
</dbReference>
<dbReference type="GO" id="GO:0009231">
    <property type="term" value="P:riboflavin biosynthetic process"/>
    <property type="evidence" value="ECO:0007669"/>
    <property type="project" value="UniProtKB-UniPathway"/>
</dbReference>
<comment type="cofactor">
    <cofactor evidence="1">
        <name>Mn(2+)</name>
        <dbReference type="ChEBI" id="CHEBI:29035"/>
    </cofactor>
</comment>
<dbReference type="GO" id="GO:0005525">
    <property type="term" value="F:GTP binding"/>
    <property type="evidence" value="ECO:0007669"/>
    <property type="project" value="UniProtKB-KW"/>
</dbReference>
<evidence type="ECO:0000256" key="5">
    <source>
        <dbReference type="ARBA" id="ARBA00012762"/>
    </source>
</evidence>
<dbReference type="Gene3D" id="3.90.870.10">
    <property type="entry name" value="DHBP synthase"/>
    <property type="match status" value="1"/>
</dbReference>
<evidence type="ECO:0000256" key="7">
    <source>
        <dbReference type="ARBA" id="ARBA00022723"/>
    </source>
</evidence>
<keyword evidence="10" id="KW-0460">Magnesium</keyword>
<dbReference type="EC" id="3.5.4.25" evidence="5"/>
<proteinExistence type="inferred from homology"/>
<dbReference type="GO" id="GO:0046872">
    <property type="term" value="F:metal ion binding"/>
    <property type="evidence" value="ECO:0007669"/>
    <property type="project" value="UniProtKB-KW"/>
</dbReference>
<dbReference type="InterPro" id="IPR032677">
    <property type="entry name" value="GTP_cyclohydro_II"/>
</dbReference>
<evidence type="ECO:0000256" key="13">
    <source>
        <dbReference type="ARBA" id="ARBA00023239"/>
    </source>
</evidence>
<dbReference type="PANTHER" id="PTHR21327">
    <property type="entry name" value="GTP CYCLOHYDROLASE II-RELATED"/>
    <property type="match status" value="1"/>
</dbReference>
<evidence type="ECO:0000256" key="9">
    <source>
        <dbReference type="ARBA" id="ARBA00022801"/>
    </source>
</evidence>
<evidence type="ECO:0000256" key="1">
    <source>
        <dbReference type="ARBA" id="ARBA00001936"/>
    </source>
</evidence>
<evidence type="ECO:0000259" key="16">
    <source>
        <dbReference type="Pfam" id="PF00925"/>
    </source>
</evidence>
<gene>
    <name evidence="17" type="ORF">PAUS00366_LOCUS4021</name>
</gene>
<dbReference type="Pfam" id="PF00925">
    <property type="entry name" value="GTP_cyclohydro2"/>
    <property type="match status" value="1"/>
</dbReference>
<name>A0A7S4AD16_9STRA</name>
<comment type="similarity">
    <text evidence="4">In the N-terminal section; belongs to the DHBP synthase family.</text>
</comment>
<comment type="catalytic activity">
    <reaction evidence="14">
        <text>GTP + 4 H2O = 2,5-diamino-6-hydroxy-4-(5-phosphoribosylamino)-pyrimidine + formate + 2 phosphate + 3 H(+)</text>
        <dbReference type="Rhea" id="RHEA:23704"/>
        <dbReference type="ChEBI" id="CHEBI:15377"/>
        <dbReference type="ChEBI" id="CHEBI:15378"/>
        <dbReference type="ChEBI" id="CHEBI:15740"/>
        <dbReference type="ChEBI" id="CHEBI:37565"/>
        <dbReference type="ChEBI" id="CHEBI:43474"/>
        <dbReference type="ChEBI" id="CHEBI:58614"/>
        <dbReference type="EC" id="3.5.4.25"/>
    </reaction>
</comment>
<evidence type="ECO:0000256" key="6">
    <source>
        <dbReference type="ARBA" id="ARBA00022619"/>
    </source>
</evidence>
<keyword evidence="13" id="KW-0456">Lyase</keyword>
<sequence>MSPTSSTNITQNSNNDRNDRSKMNSNSNTTLRRCQFACLAFSVVVTLCTAEALVPSPTAFLSFRGGESRAAPKHVDRQKNNYKFRSTSLKEFMGDESISDEHTNGTNGQDCCATGDCETQTKVKQIRVTAKKGLAATRMPPIRSKTNGFKKKYASEHIAASAIAKLTEVEDRIIPAEFVAETALPTDIGQFRLRAYRLAVEEVPNEYTGREPSVIYAADKSPFGIDGELKMGVHVRIHDQCLTSEVFGSMRCDCSDQLKMALKHVAEHGGAVIYLQQEGRGIGLANKVAAYALQDVGLDTVDANLHLGFPEDCRNYGAIPAILHDMQIGSIQLMTNNPRKVNRLKELGVKIDGTVPMVVPTTNPFNHRYIEAKHERMAHENFNHFFNKDEQDADTVIAETFVTEGEEQAAHAVIQSLDPVEVEDDSNEDGCLANDDGYCFGRKSVEDAIAAVKEGKMVVVVDDMNRENEGDLIMAADACTPEDMAFIVRYSSGVICIAMDGERMDALKLPQMITNNEDPKNTAFTVTVDAAAKHGITTGISSIDRSKSMNLLADMKTTDADFNRPGHIFPLRAVEGGVLSRDGHTEAGVDLAHLAGRSRAGVLCEIVSEESPTEMMRLPEMKRFAKQHGLVLTSIVDMIQYRKDTEDI</sequence>
<dbReference type="FunFam" id="3.90.870.10:FF:000001">
    <property type="entry name" value="Riboflavin biosynthesis protein RibBA"/>
    <property type="match status" value="1"/>
</dbReference>
<keyword evidence="6" id="KW-0686">Riboflavin biosynthesis</keyword>
<dbReference type="Gene3D" id="3.40.50.10990">
    <property type="entry name" value="GTP cyclohydrolase II"/>
    <property type="match status" value="1"/>
</dbReference>
<dbReference type="EMBL" id="HBIX01005072">
    <property type="protein sequence ID" value="CAE0711284.1"/>
    <property type="molecule type" value="Transcribed_RNA"/>
</dbReference>
<dbReference type="InterPro" id="IPR036144">
    <property type="entry name" value="RibA-like_sf"/>
</dbReference>
<evidence type="ECO:0000256" key="2">
    <source>
        <dbReference type="ARBA" id="ARBA00001946"/>
    </source>
</evidence>
<evidence type="ECO:0000313" key="17">
    <source>
        <dbReference type="EMBL" id="CAE0711284.1"/>
    </source>
</evidence>
<dbReference type="GO" id="GO:0005829">
    <property type="term" value="C:cytosol"/>
    <property type="evidence" value="ECO:0007669"/>
    <property type="project" value="TreeGrafter"/>
</dbReference>
<evidence type="ECO:0000256" key="12">
    <source>
        <dbReference type="ARBA" id="ARBA00023211"/>
    </source>
</evidence>
<dbReference type="InterPro" id="IPR000926">
    <property type="entry name" value="RibA"/>
</dbReference>
<evidence type="ECO:0000256" key="14">
    <source>
        <dbReference type="ARBA" id="ARBA00049295"/>
    </source>
</evidence>
<dbReference type="SUPFAM" id="SSF142695">
    <property type="entry name" value="RibA-like"/>
    <property type="match status" value="1"/>
</dbReference>
<keyword evidence="12" id="KW-0464">Manganese</keyword>
<reference evidence="17" key="1">
    <citation type="submission" date="2021-01" db="EMBL/GenBank/DDBJ databases">
        <authorList>
            <person name="Corre E."/>
            <person name="Pelletier E."/>
            <person name="Niang G."/>
            <person name="Scheremetjew M."/>
            <person name="Finn R."/>
            <person name="Kale V."/>
            <person name="Holt S."/>
            <person name="Cochrane G."/>
            <person name="Meng A."/>
            <person name="Brown T."/>
            <person name="Cohen L."/>
        </authorList>
    </citation>
    <scope>NUCLEOTIDE SEQUENCE</scope>
    <source>
        <strain evidence="17">10249 10 AB</strain>
    </source>
</reference>
<organism evidence="17">
    <name type="scientific">Pseudo-nitzschia australis</name>
    <dbReference type="NCBI Taxonomy" id="44445"/>
    <lineage>
        <taxon>Eukaryota</taxon>
        <taxon>Sar</taxon>
        <taxon>Stramenopiles</taxon>
        <taxon>Ochrophyta</taxon>
        <taxon>Bacillariophyta</taxon>
        <taxon>Bacillariophyceae</taxon>
        <taxon>Bacillariophycidae</taxon>
        <taxon>Bacillariales</taxon>
        <taxon>Bacillariaceae</taxon>
        <taxon>Pseudo-nitzschia</taxon>
    </lineage>
</organism>
<dbReference type="GO" id="GO:0008686">
    <property type="term" value="F:3,4-dihydroxy-2-butanone-4-phosphate synthase activity"/>
    <property type="evidence" value="ECO:0007669"/>
    <property type="project" value="InterPro"/>
</dbReference>
<keyword evidence="8" id="KW-0547">Nucleotide-binding</keyword>
<dbReference type="PANTHER" id="PTHR21327:SF47">
    <property type="entry name" value="GTP CYCLOHYDROLASE II DOMAIN-CONTAINING PROTEIN"/>
    <property type="match status" value="1"/>
</dbReference>
<evidence type="ECO:0000256" key="3">
    <source>
        <dbReference type="ARBA" id="ARBA00005104"/>
    </source>
</evidence>
<comment type="cofactor">
    <cofactor evidence="2">
        <name>Mg(2+)</name>
        <dbReference type="ChEBI" id="CHEBI:18420"/>
    </cofactor>
</comment>
<evidence type="ECO:0000256" key="15">
    <source>
        <dbReference type="SAM" id="MobiDB-lite"/>
    </source>
</evidence>
<dbReference type="GO" id="GO:0003935">
    <property type="term" value="F:GTP cyclohydrolase II activity"/>
    <property type="evidence" value="ECO:0007669"/>
    <property type="project" value="UniProtKB-EC"/>
</dbReference>
<dbReference type="NCBIfam" id="TIGR00506">
    <property type="entry name" value="ribB"/>
    <property type="match status" value="1"/>
</dbReference>
<evidence type="ECO:0000256" key="8">
    <source>
        <dbReference type="ARBA" id="ARBA00022741"/>
    </source>
</evidence>
<keyword evidence="7" id="KW-0479">Metal-binding</keyword>
<evidence type="ECO:0000256" key="4">
    <source>
        <dbReference type="ARBA" id="ARBA00005520"/>
    </source>
</evidence>
<keyword evidence="11" id="KW-0342">GTP-binding</keyword>
<dbReference type="UniPathway" id="UPA00275">
    <property type="reaction ID" value="UER00400"/>
</dbReference>
<keyword evidence="9" id="KW-0378">Hydrolase</keyword>
<evidence type="ECO:0000256" key="11">
    <source>
        <dbReference type="ARBA" id="ARBA00023134"/>
    </source>
</evidence>